<reference evidence="3" key="1">
    <citation type="submission" date="2016-10" db="EMBL/GenBank/DDBJ databases">
        <authorList>
            <person name="Varghese N."/>
            <person name="Submissions S."/>
        </authorList>
    </citation>
    <scope>NUCLEOTIDE SEQUENCE [LARGE SCALE GENOMIC DNA]</scope>
    <source>
        <strain evidence="3">XJ109</strain>
    </source>
</reference>
<dbReference type="OrthoDB" id="111691at2"/>
<organism evidence="2 3">
    <name type="scientific">Algoriella xinjiangensis</name>
    <dbReference type="NCBI Taxonomy" id="684065"/>
    <lineage>
        <taxon>Bacteria</taxon>
        <taxon>Pseudomonadati</taxon>
        <taxon>Bacteroidota</taxon>
        <taxon>Flavobacteriia</taxon>
        <taxon>Flavobacteriales</taxon>
        <taxon>Weeksellaceae</taxon>
        <taxon>Algoriella</taxon>
    </lineage>
</organism>
<protein>
    <submittedName>
        <fullName evidence="2">Uncharacterized iron-regulated membrane protein</fullName>
    </submittedName>
</protein>
<dbReference type="InterPro" id="IPR005625">
    <property type="entry name" value="PepSY-ass_TM"/>
</dbReference>
<name>A0A1I4SAA3_9FLAO</name>
<dbReference type="EMBL" id="FOUZ01000001">
    <property type="protein sequence ID" value="SFM61220.1"/>
    <property type="molecule type" value="Genomic_DNA"/>
</dbReference>
<accession>A0A1I4SAA3</accession>
<dbReference type="AlphaFoldDB" id="A0A1I4SAA3"/>
<feature type="transmembrane region" description="Helical" evidence="1">
    <location>
        <begin position="361"/>
        <end position="382"/>
    </location>
</feature>
<gene>
    <name evidence="2" type="ORF">SAMN05421738_101116</name>
</gene>
<keyword evidence="1" id="KW-0472">Membrane</keyword>
<feature type="transmembrane region" description="Helical" evidence="1">
    <location>
        <begin position="155"/>
        <end position="175"/>
    </location>
</feature>
<dbReference type="RefSeq" id="WP_092905501.1">
    <property type="nucleotide sequence ID" value="NZ_FOUZ01000001.1"/>
</dbReference>
<dbReference type="Proteomes" id="UP000199149">
    <property type="component" value="Unassembled WGS sequence"/>
</dbReference>
<feature type="transmembrane region" description="Helical" evidence="1">
    <location>
        <begin position="21"/>
        <end position="47"/>
    </location>
</feature>
<sequence>MERNSNKKTSKVKKRSLFYRISAWLHLWLGLFSGLVIVIVCITGLTWSFKDEIKDLLHPEFAIKEQNQQMMNPGKLYQLAKKEYPDNEPTFIWRPTGQAAMIGFGERNSGFVMFVHPYSGEIIKRPSFVKEFDFFEWTLKGHRFLWLPSEIGRPIINYSTLIFLITLITGLVLWWPKKWTKAIKKQSFTIKWKAKTKRLNYDLHNVFGFYTMLVLILISITGMYYGLPWFNKFLYWSTSLGKTDSKPEQLVSKIKEYKAGELSKMMEISWNDAVKNFQPKGYYYTVPKDSVTPISIFMYPSHRKFYDLKMVTYDRNTAELIENKAMYAQDYEKANFATKVRKLNYDLHVGSFMGGLFGRSIYFLITLIGASLPITGFLVWWFKKKK</sequence>
<evidence type="ECO:0000313" key="2">
    <source>
        <dbReference type="EMBL" id="SFM61220.1"/>
    </source>
</evidence>
<evidence type="ECO:0000256" key="1">
    <source>
        <dbReference type="SAM" id="Phobius"/>
    </source>
</evidence>
<dbReference type="PANTHER" id="PTHR34219:SF3">
    <property type="entry name" value="BLL7967 PROTEIN"/>
    <property type="match status" value="1"/>
</dbReference>
<proteinExistence type="predicted"/>
<keyword evidence="3" id="KW-1185">Reference proteome</keyword>
<keyword evidence="1" id="KW-1133">Transmembrane helix</keyword>
<dbReference type="STRING" id="684065.SAMN05421738_101116"/>
<feature type="transmembrane region" description="Helical" evidence="1">
    <location>
        <begin position="207"/>
        <end position="227"/>
    </location>
</feature>
<dbReference type="PANTHER" id="PTHR34219">
    <property type="entry name" value="IRON-REGULATED INNER MEMBRANE PROTEIN-RELATED"/>
    <property type="match status" value="1"/>
</dbReference>
<dbReference type="Pfam" id="PF03929">
    <property type="entry name" value="PepSY_TM"/>
    <property type="match status" value="1"/>
</dbReference>
<keyword evidence="1" id="KW-0812">Transmembrane</keyword>
<evidence type="ECO:0000313" key="3">
    <source>
        <dbReference type="Proteomes" id="UP000199149"/>
    </source>
</evidence>